<dbReference type="Pfam" id="PF23410">
    <property type="entry name" value="Beta-prop_VPS8"/>
    <property type="match status" value="1"/>
</dbReference>
<protein>
    <recommendedName>
        <fullName evidence="4">Vacuolar protein sorting-associated protein 8 central domain-containing protein</fullName>
    </recommendedName>
</protein>
<dbReference type="PANTHER" id="PTHR12616:SF8">
    <property type="entry name" value="VACUOLAR PROTEIN SORTING-ASSOCIATED PROTEIN 8 HOMOLOG"/>
    <property type="match status" value="1"/>
</dbReference>
<name>A0A4U0WKV6_9PEZI</name>
<dbReference type="GO" id="GO:0030897">
    <property type="term" value="C:HOPS complex"/>
    <property type="evidence" value="ECO:0007669"/>
    <property type="project" value="TreeGrafter"/>
</dbReference>
<evidence type="ECO:0000313" key="2">
    <source>
        <dbReference type="EMBL" id="TKA63720.1"/>
    </source>
</evidence>
<dbReference type="InterPro" id="IPR036322">
    <property type="entry name" value="WD40_repeat_dom_sf"/>
</dbReference>
<dbReference type="EMBL" id="NAJN01001361">
    <property type="protein sequence ID" value="TKA63720.1"/>
    <property type="molecule type" value="Genomic_DNA"/>
</dbReference>
<dbReference type="SUPFAM" id="SSF50978">
    <property type="entry name" value="WD40 repeat-like"/>
    <property type="match status" value="1"/>
</dbReference>
<sequence length="458" mass="49261">MSSSGERDVGGKNEDVQADELERAENGRTSAEGDGSSRIADMLREERERQDDAEEGSRPRSSAALHGYGRIKSAESPSKDVSPEISLSPAPEGYGSPEGSMSIPDDTPSIQSSLSSQLPRVEDETDTPQAPWEVVRWTKLRIISGQVFSEAGKRNFGKPTCLAVSTSIAIGTSKGLILIFDYHQTLKAIIGTGTKAAECGSVTALAISADYSTVVGGHADGYIFTWEIARPARPFLQIPPFDRSLLTGRHPNGHVSGCAILHVGFLGTRHTALISADDGGMAFSHLATRGLGAIARSVTTTRLLGRYPTSVPSMERTRKPSSVLAFSPLPLGNVEQASDKMGLTAILTPYLLVIVSTTPIAQTQHKAPRPKAVAAHSALSGCLAWFPAVKLKVPSTDSGEPISRTKLVYCWSNILTVLEVEETEKPQPVEKDKPPDLHFRPRSRWMSEEAIVAVQWLS</sequence>
<keyword evidence="3" id="KW-1185">Reference proteome</keyword>
<evidence type="ECO:0000313" key="3">
    <source>
        <dbReference type="Proteomes" id="UP000308768"/>
    </source>
</evidence>
<dbReference type="GO" id="GO:0006623">
    <property type="term" value="P:protein targeting to vacuole"/>
    <property type="evidence" value="ECO:0007669"/>
    <property type="project" value="InterPro"/>
</dbReference>
<dbReference type="Gene3D" id="2.130.10.10">
    <property type="entry name" value="YVTN repeat-like/Quinoprotein amine dehydrogenase"/>
    <property type="match status" value="1"/>
</dbReference>
<feature type="compositionally biased region" description="Low complexity" evidence="1">
    <location>
        <begin position="108"/>
        <end position="119"/>
    </location>
</feature>
<dbReference type="InterPro" id="IPR045111">
    <property type="entry name" value="Vps41/Vps8"/>
</dbReference>
<comment type="caution">
    <text evidence="2">The sequence shown here is derived from an EMBL/GenBank/DDBJ whole genome shotgun (WGS) entry which is preliminary data.</text>
</comment>
<dbReference type="PANTHER" id="PTHR12616">
    <property type="entry name" value="VACUOLAR PROTEIN SORTING VPS41"/>
    <property type="match status" value="1"/>
</dbReference>
<accession>A0A4U0WKV6</accession>
<gene>
    <name evidence="2" type="ORF">B0A49_09415</name>
</gene>
<dbReference type="Proteomes" id="UP000308768">
    <property type="component" value="Unassembled WGS sequence"/>
</dbReference>
<dbReference type="AlphaFoldDB" id="A0A4U0WKV6"/>
<proteinExistence type="predicted"/>
<dbReference type="InterPro" id="IPR015943">
    <property type="entry name" value="WD40/YVTN_repeat-like_dom_sf"/>
</dbReference>
<reference evidence="2 3" key="1">
    <citation type="submission" date="2017-03" db="EMBL/GenBank/DDBJ databases">
        <title>Genomes of endolithic fungi from Antarctica.</title>
        <authorList>
            <person name="Coleine C."/>
            <person name="Masonjones S."/>
            <person name="Stajich J.E."/>
        </authorList>
    </citation>
    <scope>NUCLEOTIDE SEQUENCE [LARGE SCALE GENOMIC DNA]</scope>
    <source>
        <strain evidence="2 3">CCFEE 5187</strain>
    </source>
</reference>
<feature type="non-terminal residue" evidence="2">
    <location>
        <position position="458"/>
    </location>
</feature>
<dbReference type="OrthoDB" id="289913at2759"/>
<organism evidence="2 3">
    <name type="scientific">Cryomyces minteri</name>
    <dbReference type="NCBI Taxonomy" id="331657"/>
    <lineage>
        <taxon>Eukaryota</taxon>
        <taxon>Fungi</taxon>
        <taxon>Dikarya</taxon>
        <taxon>Ascomycota</taxon>
        <taxon>Pezizomycotina</taxon>
        <taxon>Dothideomycetes</taxon>
        <taxon>Dothideomycetes incertae sedis</taxon>
        <taxon>Cryomyces</taxon>
    </lineage>
</organism>
<feature type="compositionally biased region" description="Basic and acidic residues" evidence="1">
    <location>
        <begin position="1"/>
        <end position="26"/>
    </location>
</feature>
<dbReference type="STRING" id="331657.A0A4U0WKV6"/>
<dbReference type="GO" id="GO:0005770">
    <property type="term" value="C:late endosome"/>
    <property type="evidence" value="ECO:0007669"/>
    <property type="project" value="TreeGrafter"/>
</dbReference>
<dbReference type="GO" id="GO:0034058">
    <property type="term" value="P:endosomal vesicle fusion"/>
    <property type="evidence" value="ECO:0007669"/>
    <property type="project" value="TreeGrafter"/>
</dbReference>
<feature type="compositionally biased region" description="Basic and acidic residues" evidence="1">
    <location>
        <begin position="41"/>
        <end position="58"/>
    </location>
</feature>
<feature type="region of interest" description="Disordered" evidence="1">
    <location>
        <begin position="1"/>
        <end position="129"/>
    </location>
</feature>
<evidence type="ECO:0008006" key="4">
    <source>
        <dbReference type="Google" id="ProtNLM"/>
    </source>
</evidence>
<evidence type="ECO:0000256" key="1">
    <source>
        <dbReference type="SAM" id="MobiDB-lite"/>
    </source>
</evidence>